<dbReference type="SUPFAM" id="SSF52540">
    <property type="entry name" value="P-loop containing nucleoside triphosphate hydrolases"/>
    <property type="match status" value="1"/>
</dbReference>
<proteinExistence type="predicted"/>
<sequence length="672" mass="73985">MNTKYGNMALSKSLPRIIHSFGQPGSSLGPWLEFVMTAARRGAMRIWIRYFENMAEGNAAGLNKKLHLLVGQPGVGKTTLLAAITQALLCRFPSTTLLPCYFSYREDAQRNILPSELIHLTLCRAGLLNPLETFLQPEELHEVLSYIQSKQISIVLVLDEVQEVAKWSQEEAVLKFSEQLGLLQRTAAAIMTICSGSSVYCAKLLTGKLTAEGVQFGGFISYHAWKSLEHEKIYSLPYLPISSQGEFAEVVQNMVNPEYVDYDSALWSLEQMVVGDPMDVDEEDSDTEASDRPLSYAVSDQILSALFSASGGKLRGLSIIIGGMRDPVGRQLKAPRDTDVQQLRANQIESLRSMNAAHPYASAILDHLFNGTCALLSSEKLSNVDLFDLPMLDAALLKGASQAQLITLADAGHLKIDFDGFGAVSRVGFPSANTLVALLNEHKLLNSNLTVEHLWMARLVLKTLGIEMEEILNQALVDKPLARGGISLSPGSYNGISLATDVIIWLVVQDPATYHSQIDRHNSHHRTKGRADKTRLATWSMLGNQIFRTYPHNLEAGGADAILFTNASCELIQYKLGGSVIEDDEATKIVKRLKDALSATKRLISAGAMPISPSNVRLHICTTRPISDAARATFKVELVEIWDREDTSEIWPEPIKEMSRRLQLAPYIGGVL</sequence>
<evidence type="ECO:0000313" key="2">
    <source>
        <dbReference type="EMBL" id="KAJ3049860.1"/>
    </source>
</evidence>
<keyword evidence="3" id="KW-1185">Reference proteome</keyword>
<evidence type="ECO:0000259" key="1">
    <source>
        <dbReference type="Pfam" id="PF05729"/>
    </source>
</evidence>
<dbReference type="InterPro" id="IPR007111">
    <property type="entry name" value="NACHT_NTPase"/>
</dbReference>
<gene>
    <name evidence="2" type="ORF">HK097_009149</name>
</gene>
<dbReference type="InterPro" id="IPR027417">
    <property type="entry name" value="P-loop_NTPase"/>
</dbReference>
<protein>
    <recommendedName>
        <fullName evidence="1">NACHT domain-containing protein</fullName>
    </recommendedName>
</protein>
<dbReference type="Pfam" id="PF05729">
    <property type="entry name" value="NACHT"/>
    <property type="match status" value="1"/>
</dbReference>
<dbReference type="Proteomes" id="UP001212841">
    <property type="component" value="Unassembled WGS sequence"/>
</dbReference>
<dbReference type="Gene3D" id="3.40.50.300">
    <property type="entry name" value="P-loop containing nucleotide triphosphate hydrolases"/>
    <property type="match status" value="1"/>
</dbReference>
<organism evidence="2 3">
    <name type="scientific">Rhizophlyctis rosea</name>
    <dbReference type="NCBI Taxonomy" id="64517"/>
    <lineage>
        <taxon>Eukaryota</taxon>
        <taxon>Fungi</taxon>
        <taxon>Fungi incertae sedis</taxon>
        <taxon>Chytridiomycota</taxon>
        <taxon>Chytridiomycota incertae sedis</taxon>
        <taxon>Chytridiomycetes</taxon>
        <taxon>Rhizophlyctidales</taxon>
        <taxon>Rhizophlyctidaceae</taxon>
        <taxon>Rhizophlyctis</taxon>
    </lineage>
</organism>
<name>A0AAD5X1A0_9FUNG</name>
<evidence type="ECO:0000313" key="3">
    <source>
        <dbReference type="Proteomes" id="UP001212841"/>
    </source>
</evidence>
<dbReference type="AlphaFoldDB" id="A0AAD5X1A0"/>
<dbReference type="EMBL" id="JADGJD010000585">
    <property type="protein sequence ID" value="KAJ3049860.1"/>
    <property type="molecule type" value="Genomic_DNA"/>
</dbReference>
<comment type="caution">
    <text evidence="2">The sequence shown here is derived from an EMBL/GenBank/DDBJ whole genome shotgun (WGS) entry which is preliminary data.</text>
</comment>
<accession>A0AAD5X1A0</accession>
<feature type="domain" description="NACHT" evidence="1">
    <location>
        <begin position="68"/>
        <end position="170"/>
    </location>
</feature>
<reference evidence="2" key="1">
    <citation type="submission" date="2020-05" db="EMBL/GenBank/DDBJ databases">
        <title>Phylogenomic resolution of chytrid fungi.</title>
        <authorList>
            <person name="Stajich J.E."/>
            <person name="Amses K."/>
            <person name="Simmons R."/>
            <person name="Seto K."/>
            <person name="Myers J."/>
            <person name="Bonds A."/>
            <person name="Quandt C.A."/>
            <person name="Barry K."/>
            <person name="Liu P."/>
            <person name="Grigoriev I."/>
            <person name="Longcore J.E."/>
            <person name="James T.Y."/>
        </authorList>
    </citation>
    <scope>NUCLEOTIDE SEQUENCE</scope>
    <source>
        <strain evidence="2">JEL0318</strain>
    </source>
</reference>